<gene>
    <name evidence="2" type="primary">UIS3</name>
</gene>
<organism evidence="2">
    <name type="scientific">Plasmodium berghei</name>
    <dbReference type="NCBI Taxonomy" id="5821"/>
    <lineage>
        <taxon>Eukaryota</taxon>
        <taxon>Sar</taxon>
        <taxon>Alveolata</taxon>
        <taxon>Apicomplexa</taxon>
        <taxon>Aconoidasida</taxon>
        <taxon>Haemosporida</taxon>
        <taxon>Plasmodiidae</taxon>
        <taxon>Plasmodium</taxon>
        <taxon>Plasmodium (Vinckeia)</taxon>
    </lineage>
</organism>
<keyword evidence="1" id="KW-0812">Transmembrane</keyword>
<dbReference type="Gene3D" id="1.20.58.1330">
    <property type="entry name" value="Plasmodium falciparum UIS3 membrane protein"/>
    <property type="match status" value="1"/>
</dbReference>
<keyword evidence="1" id="KW-0472">Membrane</keyword>
<protein>
    <submittedName>
        <fullName evidence="2">Upregulated in infective sporozoites 3</fullName>
    </submittedName>
</protein>
<dbReference type="Pfam" id="PF11567">
    <property type="entry name" value="PfUIS3"/>
    <property type="match status" value="1"/>
</dbReference>
<name>Q38SD7_PLABE</name>
<reference evidence="2" key="2">
    <citation type="journal article" date="2004" name="Mol. Microbiol.">
        <title>Differential transcriptome profiling identifies Plasmodium genes encoding pre-erythrocytic stage-specific proteins.</title>
        <authorList>
            <person name="Kaiser K."/>
            <person name="Matuschewski K."/>
            <person name="Camargo N."/>
            <person name="Ross J."/>
            <person name="Kappe S.H."/>
        </authorList>
    </citation>
    <scope>NUCLEOTIDE SEQUENCE</scope>
</reference>
<keyword evidence="1" id="KW-1133">Transmembrane helix</keyword>
<evidence type="ECO:0000313" key="2">
    <source>
        <dbReference type="EMBL" id="AAZ04781.1"/>
    </source>
</evidence>
<sequence length="222" mass="26045">MKVYKMNTLNVFFVFYVLYITTFFFNPCFCEDTDYYSETNDNSLKNIDTAIGKKKGKKSVAIALLSSGLVASIIGVLYYMYKSHNRGRHDWNKDFNFPFFNKQIEYEQPDGEKPSTSTKYKEPLGINKVNIKGKLKENNNDIDIPLKRFNIFMDNVKLAAQHHFNDLSNEQHKYLINDYDYLRKIVQTLDESRDVNISKAQEDIAVLGVEHFLKEQYQQKLI</sequence>
<dbReference type="InterPro" id="IPR038403">
    <property type="entry name" value="PfUIS3_sf"/>
</dbReference>
<dbReference type="InterPro" id="IPR021626">
    <property type="entry name" value="PfUIS3"/>
</dbReference>
<dbReference type="EMBL" id="DQ000971">
    <property type="protein sequence ID" value="AAZ04781.1"/>
    <property type="molecule type" value="Genomic_DNA"/>
</dbReference>
<reference evidence="2" key="3">
    <citation type="journal article" date="2005" name="Nature">
        <title>Genetically modified Plasmodium parasites as a protective experimental malaria vaccine.</title>
        <authorList>
            <person name="Mueller A.K."/>
            <person name="Labaied M."/>
            <person name="Kappe S.H."/>
            <person name="Matuschewski K."/>
        </authorList>
    </citation>
    <scope>NUCLEOTIDE SEQUENCE</scope>
</reference>
<proteinExistence type="predicted"/>
<dbReference type="NCBIfam" id="TIGR01495">
    <property type="entry name" value="ETRAMP"/>
    <property type="match status" value="1"/>
</dbReference>
<feature type="transmembrane region" description="Helical" evidence="1">
    <location>
        <begin position="60"/>
        <end position="81"/>
    </location>
</feature>
<accession>Q38SD7</accession>
<dbReference type="VEuPathDB" id="PlasmoDB:PBANKA_1400800"/>
<dbReference type="Pfam" id="PF09716">
    <property type="entry name" value="ETRAMP"/>
    <property type="match status" value="1"/>
</dbReference>
<evidence type="ECO:0000256" key="1">
    <source>
        <dbReference type="SAM" id="Phobius"/>
    </source>
</evidence>
<reference evidence="2" key="1">
    <citation type="journal article" date="2002" name="J. Biol. Chem.">
        <title>Infectivity-associated changes in the transcriptional repertoire of the malaria parasite sporozoite stage.</title>
        <authorList>
            <person name="Matuschewski K."/>
            <person name="Ross J."/>
            <person name="Brown S.M."/>
            <person name="Kaiser K."/>
            <person name="Nussenzweig V."/>
            <person name="Kappe S.H."/>
        </authorList>
    </citation>
    <scope>NUCLEOTIDE SEQUENCE</scope>
</reference>
<dbReference type="InterPro" id="IPR006389">
    <property type="entry name" value="Early_transc_mb_plasmodium"/>
</dbReference>
<dbReference type="AlphaFoldDB" id="Q38SD7"/>